<dbReference type="GO" id="GO:0005737">
    <property type="term" value="C:cytoplasm"/>
    <property type="evidence" value="ECO:0007669"/>
    <property type="project" value="UniProtKB-ARBA"/>
</dbReference>
<proteinExistence type="predicted"/>
<dbReference type="AlphaFoldDB" id="D8QYG1"/>
<evidence type="ECO:0000259" key="2">
    <source>
        <dbReference type="Pfam" id="PF13883"/>
    </source>
</evidence>
<feature type="domain" description="CREG-like beta-barrel" evidence="2">
    <location>
        <begin position="15"/>
        <end position="144"/>
    </location>
</feature>
<reference evidence="3 4" key="1">
    <citation type="journal article" date="2011" name="Science">
        <title>The Selaginella genome identifies genetic changes associated with the evolution of vascular plants.</title>
        <authorList>
            <person name="Banks J.A."/>
            <person name="Nishiyama T."/>
            <person name="Hasebe M."/>
            <person name="Bowman J.L."/>
            <person name="Gribskov M."/>
            <person name="dePamphilis C."/>
            <person name="Albert V.A."/>
            <person name="Aono N."/>
            <person name="Aoyama T."/>
            <person name="Ambrose B.A."/>
            <person name="Ashton N.W."/>
            <person name="Axtell M.J."/>
            <person name="Barker E."/>
            <person name="Barker M.S."/>
            <person name="Bennetzen J.L."/>
            <person name="Bonawitz N.D."/>
            <person name="Chapple C."/>
            <person name="Cheng C."/>
            <person name="Correa L.G."/>
            <person name="Dacre M."/>
            <person name="DeBarry J."/>
            <person name="Dreyer I."/>
            <person name="Elias M."/>
            <person name="Engstrom E.M."/>
            <person name="Estelle M."/>
            <person name="Feng L."/>
            <person name="Finet C."/>
            <person name="Floyd S.K."/>
            <person name="Frommer W.B."/>
            <person name="Fujita T."/>
            <person name="Gramzow L."/>
            <person name="Gutensohn M."/>
            <person name="Harholt J."/>
            <person name="Hattori M."/>
            <person name="Heyl A."/>
            <person name="Hirai T."/>
            <person name="Hiwatashi Y."/>
            <person name="Ishikawa M."/>
            <person name="Iwata M."/>
            <person name="Karol K.G."/>
            <person name="Koehler B."/>
            <person name="Kolukisaoglu U."/>
            <person name="Kubo M."/>
            <person name="Kurata T."/>
            <person name="Lalonde S."/>
            <person name="Li K."/>
            <person name="Li Y."/>
            <person name="Litt A."/>
            <person name="Lyons E."/>
            <person name="Manning G."/>
            <person name="Maruyama T."/>
            <person name="Michael T.P."/>
            <person name="Mikami K."/>
            <person name="Miyazaki S."/>
            <person name="Morinaga S."/>
            <person name="Murata T."/>
            <person name="Mueller-Roeber B."/>
            <person name="Nelson D.R."/>
            <person name="Obara M."/>
            <person name="Oguri Y."/>
            <person name="Olmstead R.G."/>
            <person name="Onodera N."/>
            <person name="Petersen B.L."/>
            <person name="Pils B."/>
            <person name="Prigge M."/>
            <person name="Rensing S.A."/>
            <person name="Riano-Pachon D.M."/>
            <person name="Roberts A.W."/>
            <person name="Sato Y."/>
            <person name="Scheller H.V."/>
            <person name="Schulz B."/>
            <person name="Schulz C."/>
            <person name="Shakirov E.V."/>
            <person name="Shibagaki N."/>
            <person name="Shinohara N."/>
            <person name="Shippen D.E."/>
            <person name="Soerensen I."/>
            <person name="Sotooka R."/>
            <person name="Sugimoto N."/>
            <person name="Sugita M."/>
            <person name="Sumikawa N."/>
            <person name="Tanurdzic M."/>
            <person name="Theissen G."/>
            <person name="Ulvskov P."/>
            <person name="Wakazuki S."/>
            <person name="Weng J.K."/>
            <person name="Willats W.W."/>
            <person name="Wipf D."/>
            <person name="Wolf P.G."/>
            <person name="Yang L."/>
            <person name="Zimmer A.D."/>
            <person name="Zhu Q."/>
            <person name="Mitros T."/>
            <person name="Hellsten U."/>
            <person name="Loque D."/>
            <person name="Otillar R."/>
            <person name="Salamov A."/>
            <person name="Schmutz J."/>
            <person name="Shapiro H."/>
            <person name="Lindquist E."/>
            <person name="Lucas S."/>
            <person name="Rokhsar D."/>
            <person name="Grigoriev I.V."/>
        </authorList>
    </citation>
    <scope>NUCLEOTIDE SEQUENCE [LARGE SCALE GENOMIC DNA]</scope>
</reference>
<dbReference type="SUPFAM" id="SSF50475">
    <property type="entry name" value="FMN-binding split barrel"/>
    <property type="match status" value="1"/>
</dbReference>
<keyword evidence="4" id="KW-1185">Reference proteome</keyword>
<dbReference type="EMBL" id="GL377568">
    <property type="protein sequence ID" value="EFJ35607.1"/>
    <property type="molecule type" value="Genomic_DNA"/>
</dbReference>
<dbReference type="Gene3D" id="2.30.110.10">
    <property type="entry name" value="Electron Transport, Fmn-binding Protein, Chain A"/>
    <property type="match status" value="1"/>
</dbReference>
<dbReference type="Gene3D" id="3.20.180.10">
    <property type="entry name" value="PNP-oxidase-like"/>
    <property type="match status" value="1"/>
</dbReference>
<organism evidence="4">
    <name type="scientific">Selaginella moellendorffii</name>
    <name type="common">Spikemoss</name>
    <dbReference type="NCBI Taxonomy" id="88036"/>
    <lineage>
        <taxon>Eukaryota</taxon>
        <taxon>Viridiplantae</taxon>
        <taxon>Streptophyta</taxon>
        <taxon>Embryophyta</taxon>
        <taxon>Tracheophyta</taxon>
        <taxon>Lycopodiopsida</taxon>
        <taxon>Selaginellales</taxon>
        <taxon>Selaginellaceae</taxon>
        <taxon>Selaginella</taxon>
    </lineage>
</organism>
<dbReference type="Gramene" id="EFJ35607">
    <property type="protein sequence ID" value="EFJ35607"/>
    <property type="gene ID" value="SELMODRAFT_80440"/>
</dbReference>
<sequence>FLFLRVVQRKAVKLSHADEARTLLANKEIGFLSTISQKYEGFPVPSTIEFASDSNGQPLLAVSSLSPHTKNMECNPKCSLLVARDPLDKSDTSITVVGEASYVSGEDWKEAREVYLKKYPRAFWVDFGDFKIAKIKPKTVRFVSGLKTGHAEFSTDLSSDNFQSAKVDPISQFSTPISSHMNKDHSADTQAIVEHVVGVKVDHAFMLDVDSLGFYVKATFQAAIQGTPTKLRIPFPRAAQDRK</sequence>
<dbReference type="eggNOG" id="ENOG502QV7B">
    <property type="taxonomic scope" value="Eukaryota"/>
</dbReference>
<dbReference type="FunCoup" id="D8QYG1">
    <property type="interactions" value="780"/>
</dbReference>
<protein>
    <submittedName>
        <fullName evidence="3">Uncharacterized protein</fullName>
    </submittedName>
</protein>
<dbReference type="Pfam" id="PF10615">
    <property type="entry name" value="DUF2470"/>
    <property type="match status" value="1"/>
</dbReference>
<dbReference type="InterPro" id="IPR019595">
    <property type="entry name" value="DUF2470"/>
</dbReference>
<gene>
    <name evidence="3" type="ORF">SELMODRAFT_80440</name>
</gene>
<dbReference type="InParanoid" id="D8QYG1"/>
<feature type="non-terminal residue" evidence="3">
    <location>
        <position position="1"/>
    </location>
</feature>
<evidence type="ECO:0000313" key="4">
    <source>
        <dbReference type="Proteomes" id="UP000001514"/>
    </source>
</evidence>
<dbReference type="InterPro" id="IPR055343">
    <property type="entry name" value="CREG_beta-barrel"/>
</dbReference>
<dbReference type="HOGENOM" id="CLU_053419_0_1_1"/>
<evidence type="ECO:0000313" key="3">
    <source>
        <dbReference type="EMBL" id="EFJ35607.1"/>
    </source>
</evidence>
<dbReference type="PANTHER" id="PTHR13343">
    <property type="entry name" value="CREG1 PROTEIN"/>
    <property type="match status" value="1"/>
</dbReference>
<dbReference type="OMA" id="KDHANDT"/>
<dbReference type="Pfam" id="PF13883">
    <property type="entry name" value="CREG_beta-barrel"/>
    <property type="match status" value="1"/>
</dbReference>
<dbReference type="Proteomes" id="UP000001514">
    <property type="component" value="Unassembled WGS sequence"/>
</dbReference>
<dbReference type="InterPro" id="IPR037119">
    <property type="entry name" value="Haem_oxidase_HugZ-like_sf"/>
</dbReference>
<name>D8QYG1_SELML</name>
<dbReference type="STRING" id="88036.D8QYG1"/>
<accession>D8QYG1</accession>
<dbReference type="PANTHER" id="PTHR13343:SF24">
    <property type="entry name" value="OS07G0573800 PROTEIN"/>
    <property type="match status" value="1"/>
</dbReference>
<dbReference type="InterPro" id="IPR012349">
    <property type="entry name" value="Split_barrel_FMN-bd"/>
</dbReference>
<feature type="domain" description="DUF2470" evidence="1">
    <location>
        <begin position="175"/>
        <end position="243"/>
    </location>
</feature>
<dbReference type="KEGG" id="smo:SELMODRAFT_80440"/>
<evidence type="ECO:0000259" key="1">
    <source>
        <dbReference type="Pfam" id="PF10615"/>
    </source>
</evidence>